<protein>
    <submittedName>
        <fullName evidence="1">Uncharacterized protein</fullName>
    </submittedName>
</protein>
<gene>
    <name evidence="1" type="ORF">F1559_000390</name>
</gene>
<organism evidence="1 2">
    <name type="scientific">Cyanidiococcus yangmingshanensis</name>
    <dbReference type="NCBI Taxonomy" id="2690220"/>
    <lineage>
        <taxon>Eukaryota</taxon>
        <taxon>Rhodophyta</taxon>
        <taxon>Bangiophyceae</taxon>
        <taxon>Cyanidiales</taxon>
        <taxon>Cyanidiaceae</taxon>
        <taxon>Cyanidiococcus</taxon>
    </lineage>
</organism>
<accession>A0A7J7IDK2</accession>
<dbReference type="Pfam" id="PF04733">
    <property type="entry name" value="Coatomer_E"/>
    <property type="match status" value="1"/>
</dbReference>
<evidence type="ECO:0000313" key="1">
    <source>
        <dbReference type="EMBL" id="KAF6001172.1"/>
    </source>
</evidence>
<dbReference type="Proteomes" id="UP000530660">
    <property type="component" value="Unassembled WGS sequence"/>
</dbReference>
<dbReference type="Gene3D" id="1.25.40.10">
    <property type="entry name" value="Tetratricopeptide repeat domain"/>
    <property type="match status" value="1"/>
</dbReference>
<evidence type="ECO:0000313" key="2">
    <source>
        <dbReference type="Proteomes" id="UP000530660"/>
    </source>
</evidence>
<sequence length="237" mass="26805">MESKHDWYDFWNFFYLGNYQAAVEACPQGLEQSQWPREVLLALVRLRLSQRDWDSVQGLQGLFTDEWTASVIKVSLQVFMNGRVADDQESVRSAVLSDANALESVDEPGRLLATTALLQVGLYADALEILPLACCRDDAESRACRVALWLQLNRLDRAQLEFRAFEVWAEQQLIGGDHAAIGTLLQITKTMLVLASDHVEESRYRERLDGLYRACRTLRTNGEAAQPDLLLFAAPRS</sequence>
<name>A0A7J7IDK2_9RHOD</name>
<dbReference type="OrthoDB" id="10990at2763"/>
<reference evidence="1 2" key="1">
    <citation type="journal article" date="2020" name="J. Phycol.">
        <title>Comparative genome analysis reveals Cyanidiococcus gen. nov., a new extremophilic red algal genus sister to Cyanidioschyzon (Cyanidioschyzonaceae, Rhodophyta).</title>
        <authorList>
            <person name="Liu S.-L."/>
            <person name="Chiang Y.-R."/>
            <person name="Yoon H.S."/>
            <person name="Fu H.-Y."/>
        </authorList>
    </citation>
    <scope>NUCLEOTIDE SEQUENCE [LARGE SCALE GENOMIC DNA]</scope>
    <source>
        <strain evidence="1 2">THAL066</strain>
    </source>
</reference>
<dbReference type="InterPro" id="IPR011990">
    <property type="entry name" value="TPR-like_helical_dom_sf"/>
</dbReference>
<proteinExistence type="predicted"/>
<dbReference type="AlphaFoldDB" id="A0A7J7IDK2"/>
<keyword evidence="2" id="KW-1185">Reference proteome</keyword>
<dbReference type="EMBL" id="VWRR01000015">
    <property type="protein sequence ID" value="KAF6001172.1"/>
    <property type="molecule type" value="Genomic_DNA"/>
</dbReference>
<comment type="caution">
    <text evidence="1">The sequence shown here is derived from an EMBL/GenBank/DDBJ whole genome shotgun (WGS) entry which is preliminary data.</text>
</comment>